<feature type="domain" description="HTH araC/xylS-type" evidence="5">
    <location>
        <begin position="675"/>
        <end position="773"/>
    </location>
</feature>
<dbReference type="PROSITE" id="PS01124">
    <property type="entry name" value="HTH_ARAC_FAMILY_2"/>
    <property type="match status" value="1"/>
</dbReference>
<dbReference type="PANTHER" id="PTHR43280">
    <property type="entry name" value="ARAC-FAMILY TRANSCRIPTIONAL REGULATOR"/>
    <property type="match status" value="1"/>
</dbReference>
<evidence type="ECO:0000256" key="2">
    <source>
        <dbReference type="ARBA" id="ARBA00023125"/>
    </source>
</evidence>
<keyword evidence="3" id="KW-0804">Transcription</keyword>
<reference evidence="6 7" key="1">
    <citation type="submission" date="2021-03" db="EMBL/GenBank/DDBJ databases">
        <title>Genomic Encyclopedia of Type Strains, Phase IV (KMG-IV): sequencing the most valuable type-strain genomes for metagenomic binning, comparative biology and taxonomic classification.</title>
        <authorList>
            <person name="Goeker M."/>
        </authorList>
    </citation>
    <scope>NUCLEOTIDE SEQUENCE [LARGE SCALE GENOMIC DNA]</scope>
    <source>
        <strain evidence="6 7">DSM 101953</strain>
    </source>
</reference>
<feature type="transmembrane region" description="Helical" evidence="4">
    <location>
        <begin position="311"/>
        <end position="331"/>
    </location>
</feature>
<name>A0ABS4NKD6_9BACL</name>
<dbReference type="EMBL" id="JAGGLV010000001">
    <property type="protein sequence ID" value="MBP2110513.1"/>
    <property type="molecule type" value="Genomic_DNA"/>
</dbReference>
<dbReference type="PANTHER" id="PTHR43280:SF2">
    <property type="entry name" value="HTH-TYPE TRANSCRIPTIONAL REGULATOR EXSA"/>
    <property type="match status" value="1"/>
</dbReference>
<accession>A0ABS4NKD6</accession>
<gene>
    <name evidence="6" type="ORF">J2Z70_000652</name>
</gene>
<protein>
    <submittedName>
        <fullName evidence="6">AraC-like DNA-binding protein</fullName>
    </submittedName>
</protein>
<evidence type="ECO:0000313" key="6">
    <source>
        <dbReference type="EMBL" id="MBP2110513.1"/>
    </source>
</evidence>
<keyword evidence="1" id="KW-0805">Transcription regulation</keyword>
<evidence type="ECO:0000256" key="3">
    <source>
        <dbReference type="ARBA" id="ARBA00023163"/>
    </source>
</evidence>
<evidence type="ECO:0000259" key="5">
    <source>
        <dbReference type="PROSITE" id="PS01124"/>
    </source>
</evidence>
<dbReference type="RefSeq" id="WP_209869220.1">
    <property type="nucleotide sequence ID" value="NZ_JAGGLV010000001.1"/>
</dbReference>
<dbReference type="Gene3D" id="3.30.450.20">
    <property type="entry name" value="PAS domain"/>
    <property type="match status" value="1"/>
</dbReference>
<dbReference type="Pfam" id="PF12833">
    <property type="entry name" value="HTH_18"/>
    <property type="match status" value="1"/>
</dbReference>
<dbReference type="Proteomes" id="UP000773462">
    <property type="component" value="Unassembled WGS sequence"/>
</dbReference>
<keyword evidence="4" id="KW-1133">Transmembrane helix</keyword>
<dbReference type="InterPro" id="IPR009057">
    <property type="entry name" value="Homeodomain-like_sf"/>
</dbReference>
<evidence type="ECO:0000313" key="7">
    <source>
        <dbReference type="Proteomes" id="UP000773462"/>
    </source>
</evidence>
<dbReference type="InterPro" id="IPR018060">
    <property type="entry name" value="HTH_AraC"/>
</dbReference>
<keyword evidence="4" id="KW-0812">Transmembrane</keyword>
<evidence type="ECO:0000256" key="4">
    <source>
        <dbReference type="SAM" id="Phobius"/>
    </source>
</evidence>
<keyword evidence="4" id="KW-0472">Membrane</keyword>
<dbReference type="Gene3D" id="1.10.10.60">
    <property type="entry name" value="Homeodomain-like"/>
    <property type="match status" value="2"/>
</dbReference>
<keyword evidence="2" id="KW-0238">DNA-binding</keyword>
<feature type="transmembrane region" description="Helical" evidence="4">
    <location>
        <begin position="12"/>
        <end position="34"/>
    </location>
</feature>
<sequence length="786" mass="87150">MRKWNSAFAALAASYISVVLVIVLLLCSAFYLYFSNHYKEELQGRNRLILDNTARTLEASVLQRVQQIYLEVSLNQRAALRMLPDASLPANLSKVSSLQESLNMQVSNHSDLIQAVHLYAPRQHLLLSSLYGLKFRADQQAGAAYWMDWVNGMNLNSRNSLWTEARFVPDDIVSSIPGGSGSQLITYVHSYPFQSPGAASELLIAIDLKESALRAILQNMMPARYQSSFIATPSGGIVAGSNPDAAAQADTYAASISNALASPETSGNMSQEIGGSTYVISYQDLPTTGWKLFSAAPANLFYEKWLVVQRVILSLCLLALLVGICLSGILAKLNYSPLKRLLRTIKDLYGPGPEVPGVRGQALNEFGIIDSAFNRLNDKVTTLEGTLEASSPHIRQNMILNLLQDSPAQGSVTIDPQFLGLSPEHRHYCCLLLNTRGAYARMSLSGLQAAMSGMTGTLEAIRLHGIRILAEELPDKQTVVIISAREASGTLLEQLSDRITAAAEQHFQLNIQLSQGCWVDAISLLHTSYAEAQTLMKYAYFLPESRVLKDRELLKREQSLDEIPQPVLMRFKDKLQNRQLDETLAALEQLIAVMREGSYPADYCHFVLANTVFMYSDYLKSIRYTPSAHGPLDLYNEYIALPDIRHLQEWFAASIGIFIMETQKRNSDRALSTIEAAKAYIGAHLSGDLSLDAVSAKVFISPKYLSKLFKEELGITYTDYITGIRMEEARRLIENNNMSIEQIAGTVGYGTTPYFIKRFKEIYGCTPGNYLRTVNTLPPQAEISLG</sequence>
<dbReference type="SUPFAM" id="SSF46689">
    <property type="entry name" value="Homeodomain-like"/>
    <property type="match status" value="2"/>
</dbReference>
<evidence type="ECO:0000256" key="1">
    <source>
        <dbReference type="ARBA" id="ARBA00023015"/>
    </source>
</evidence>
<proteinExistence type="predicted"/>
<keyword evidence="7" id="KW-1185">Reference proteome</keyword>
<comment type="caution">
    <text evidence="6">The sequence shown here is derived from an EMBL/GenBank/DDBJ whole genome shotgun (WGS) entry which is preliminary data.</text>
</comment>
<dbReference type="SMART" id="SM00342">
    <property type="entry name" value="HTH_ARAC"/>
    <property type="match status" value="1"/>
</dbReference>
<organism evidence="6 7">
    <name type="scientific">Paenibacillus silagei</name>
    <dbReference type="NCBI Taxonomy" id="1670801"/>
    <lineage>
        <taxon>Bacteria</taxon>
        <taxon>Bacillati</taxon>
        <taxon>Bacillota</taxon>
        <taxon>Bacilli</taxon>
        <taxon>Bacillales</taxon>
        <taxon>Paenibacillaceae</taxon>
        <taxon>Paenibacillus</taxon>
    </lineage>
</organism>